<evidence type="ECO:0000313" key="2">
    <source>
        <dbReference type="Proteomes" id="UP000807342"/>
    </source>
</evidence>
<sequence>MSIYRVLRLTQRRAFVTSLFGLTFIASVITVSASNILPCPARPNKDRFLDSDGEESMGSEGPVRVAKRPRRWIEEKHPY</sequence>
<dbReference type="EMBL" id="MU151076">
    <property type="protein sequence ID" value="KAF9452049.1"/>
    <property type="molecule type" value="Genomic_DNA"/>
</dbReference>
<accession>A0A9P6C8A0</accession>
<organism evidence="1 2">
    <name type="scientific">Macrolepiota fuliginosa MF-IS2</name>
    <dbReference type="NCBI Taxonomy" id="1400762"/>
    <lineage>
        <taxon>Eukaryota</taxon>
        <taxon>Fungi</taxon>
        <taxon>Dikarya</taxon>
        <taxon>Basidiomycota</taxon>
        <taxon>Agaricomycotina</taxon>
        <taxon>Agaricomycetes</taxon>
        <taxon>Agaricomycetidae</taxon>
        <taxon>Agaricales</taxon>
        <taxon>Agaricineae</taxon>
        <taxon>Agaricaceae</taxon>
        <taxon>Macrolepiota</taxon>
    </lineage>
</organism>
<gene>
    <name evidence="1" type="ORF">P691DRAFT_722843</name>
</gene>
<protein>
    <submittedName>
        <fullName evidence="1">Uncharacterized protein</fullName>
    </submittedName>
</protein>
<evidence type="ECO:0000313" key="1">
    <source>
        <dbReference type="EMBL" id="KAF9452049.1"/>
    </source>
</evidence>
<dbReference type="InterPro" id="IPR031459">
    <property type="entry name" value="Coa2"/>
</dbReference>
<proteinExistence type="predicted"/>
<dbReference type="Proteomes" id="UP000807342">
    <property type="component" value="Unassembled WGS sequence"/>
</dbReference>
<dbReference type="GO" id="GO:0033617">
    <property type="term" value="P:mitochondrial respiratory chain complex IV assembly"/>
    <property type="evidence" value="ECO:0007669"/>
    <property type="project" value="InterPro"/>
</dbReference>
<dbReference type="OrthoDB" id="5410040at2759"/>
<name>A0A9P6C8A0_9AGAR</name>
<dbReference type="Pfam" id="PF17051">
    <property type="entry name" value="COA2"/>
    <property type="match status" value="1"/>
</dbReference>
<keyword evidence="2" id="KW-1185">Reference proteome</keyword>
<reference evidence="1" key="1">
    <citation type="submission" date="2020-11" db="EMBL/GenBank/DDBJ databases">
        <authorList>
            <consortium name="DOE Joint Genome Institute"/>
            <person name="Ahrendt S."/>
            <person name="Riley R."/>
            <person name="Andreopoulos W."/>
            <person name="Labutti K."/>
            <person name="Pangilinan J."/>
            <person name="Ruiz-Duenas F.J."/>
            <person name="Barrasa J.M."/>
            <person name="Sanchez-Garcia M."/>
            <person name="Camarero S."/>
            <person name="Miyauchi S."/>
            <person name="Serrano A."/>
            <person name="Linde D."/>
            <person name="Babiker R."/>
            <person name="Drula E."/>
            <person name="Ayuso-Fernandez I."/>
            <person name="Pacheco R."/>
            <person name="Padilla G."/>
            <person name="Ferreira P."/>
            <person name="Barriuso J."/>
            <person name="Kellner H."/>
            <person name="Castanera R."/>
            <person name="Alfaro M."/>
            <person name="Ramirez L."/>
            <person name="Pisabarro A.G."/>
            <person name="Kuo A."/>
            <person name="Tritt A."/>
            <person name="Lipzen A."/>
            <person name="He G."/>
            <person name="Yan M."/>
            <person name="Ng V."/>
            <person name="Cullen D."/>
            <person name="Martin F."/>
            <person name="Rosso M.-N."/>
            <person name="Henrissat B."/>
            <person name="Hibbett D."/>
            <person name="Martinez A.T."/>
            <person name="Grigoriev I.V."/>
        </authorList>
    </citation>
    <scope>NUCLEOTIDE SEQUENCE</scope>
    <source>
        <strain evidence="1">MF-IS2</strain>
    </source>
</reference>
<comment type="caution">
    <text evidence="1">The sequence shown here is derived from an EMBL/GenBank/DDBJ whole genome shotgun (WGS) entry which is preliminary data.</text>
</comment>
<dbReference type="GO" id="GO:0005739">
    <property type="term" value="C:mitochondrion"/>
    <property type="evidence" value="ECO:0007669"/>
    <property type="project" value="GOC"/>
</dbReference>
<dbReference type="AlphaFoldDB" id="A0A9P6C8A0"/>